<accession>A0ABV1CDW2</accession>
<dbReference type="PANTHER" id="PTHR34934:SF1">
    <property type="entry name" value="FLAVIN-DEPENDENT THYMIDYLATE SYNTHASE"/>
    <property type="match status" value="1"/>
</dbReference>
<dbReference type="RefSeq" id="WP_349169796.1">
    <property type="nucleotide sequence ID" value="NZ_JBBMFO010000001.1"/>
</dbReference>
<dbReference type="InterPro" id="IPR003669">
    <property type="entry name" value="Thymidylate_synthase_ThyX"/>
</dbReference>
<dbReference type="SUPFAM" id="SSF69796">
    <property type="entry name" value="Thymidylate synthase-complementing protein Thy1"/>
    <property type="match status" value="1"/>
</dbReference>
<dbReference type="Gene3D" id="3.30.1360.170">
    <property type="match status" value="1"/>
</dbReference>
<sequence length="193" mass="22654">MRIGKQKVELLNPQSYEELTEKIEIAGRVCYQSEPKGDPEKFIRMIIKRGHESVLEHGSLTFKVRTNRAIANEIVRHRLASYSQESTRYVKYDDIKFIPCDRLGKTYGEDMLLGFESAYRFLIDQEFKPEEARDVLPNCTGTTLVMTMNFRELRYFLKLRLDKAAHPQIRELAGMILEILKEKYPVFVEDIEK</sequence>
<dbReference type="EMBL" id="JBBMFO010000001">
    <property type="protein sequence ID" value="MEQ2400120.1"/>
    <property type="molecule type" value="Genomic_DNA"/>
</dbReference>
<organism evidence="1 2">
    <name type="scientific">Peptoniphilus hominis</name>
    <name type="common">ex Hitch et al. 2025</name>
    <dbReference type="NCBI Taxonomy" id="3133174"/>
    <lineage>
        <taxon>Bacteria</taxon>
        <taxon>Bacillati</taxon>
        <taxon>Bacillota</taxon>
        <taxon>Tissierellia</taxon>
        <taxon>Tissierellales</taxon>
        <taxon>Peptoniphilaceae</taxon>
        <taxon>Peptoniphilus</taxon>
    </lineage>
</organism>
<dbReference type="PROSITE" id="PS51331">
    <property type="entry name" value="THYX"/>
    <property type="match status" value="1"/>
</dbReference>
<dbReference type="InterPro" id="IPR036098">
    <property type="entry name" value="Thymidylate_synthase_ThyX_sf"/>
</dbReference>
<reference evidence="1 2" key="1">
    <citation type="submission" date="2024-03" db="EMBL/GenBank/DDBJ databases">
        <title>Human intestinal bacterial collection.</title>
        <authorList>
            <person name="Pauvert C."/>
            <person name="Hitch T.C.A."/>
            <person name="Clavel T."/>
        </authorList>
    </citation>
    <scope>NUCLEOTIDE SEQUENCE [LARGE SCALE GENOMIC DNA]</scope>
    <source>
        <strain evidence="1 2">CLA-SR-H025</strain>
    </source>
</reference>
<dbReference type="Pfam" id="PF02511">
    <property type="entry name" value="Thy1"/>
    <property type="match status" value="1"/>
</dbReference>
<protein>
    <submittedName>
        <fullName evidence="1">FAD-dependent thymidylate synthase</fullName>
    </submittedName>
</protein>
<dbReference type="CDD" id="cd20175">
    <property type="entry name" value="ThyX"/>
    <property type="match status" value="1"/>
</dbReference>
<gene>
    <name evidence="1" type="ORF">WMO19_00720</name>
</gene>
<dbReference type="Proteomes" id="UP001447979">
    <property type="component" value="Unassembled WGS sequence"/>
</dbReference>
<comment type="caution">
    <text evidence="1">The sequence shown here is derived from an EMBL/GenBank/DDBJ whole genome shotgun (WGS) entry which is preliminary data.</text>
</comment>
<proteinExistence type="predicted"/>
<evidence type="ECO:0000313" key="2">
    <source>
        <dbReference type="Proteomes" id="UP001447979"/>
    </source>
</evidence>
<keyword evidence="2" id="KW-1185">Reference proteome</keyword>
<evidence type="ECO:0000313" key="1">
    <source>
        <dbReference type="EMBL" id="MEQ2400120.1"/>
    </source>
</evidence>
<name>A0ABV1CDW2_9FIRM</name>
<dbReference type="PANTHER" id="PTHR34934">
    <property type="entry name" value="FLAVIN-DEPENDENT THYMIDYLATE SYNTHASE"/>
    <property type="match status" value="1"/>
</dbReference>